<dbReference type="AlphaFoldDB" id="A0A2S6HL61"/>
<reference evidence="3 4" key="1">
    <citation type="submission" date="2018-02" db="EMBL/GenBank/DDBJ databases">
        <title>Subsurface microbial communities from deep shales in Ohio and West Virginia, USA.</title>
        <authorList>
            <person name="Wrighton K."/>
        </authorList>
    </citation>
    <scope>NUCLEOTIDE SEQUENCE [LARGE SCALE GENOMIC DNA]</scope>
    <source>
        <strain evidence="3 4">OWC-DMM</strain>
    </source>
</reference>
<accession>A0A2S6HL61</accession>
<dbReference type="RefSeq" id="WP_104427574.1">
    <property type="nucleotide sequence ID" value="NZ_PTIZ01000001.1"/>
</dbReference>
<organism evidence="3 4">
    <name type="scientific">Methylobacter tundripaludum</name>
    <dbReference type="NCBI Taxonomy" id="173365"/>
    <lineage>
        <taxon>Bacteria</taxon>
        <taxon>Pseudomonadati</taxon>
        <taxon>Pseudomonadota</taxon>
        <taxon>Gammaproteobacteria</taxon>
        <taxon>Methylococcales</taxon>
        <taxon>Methylococcaceae</taxon>
        <taxon>Methylobacter</taxon>
    </lineage>
</organism>
<protein>
    <submittedName>
        <fullName evidence="3">Uncharacterized protein</fullName>
    </submittedName>
</protein>
<evidence type="ECO:0000256" key="2">
    <source>
        <dbReference type="SAM" id="SignalP"/>
    </source>
</evidence>
<sequence length="91" mass="9320">MLNLKTVILTVTLALLMGTAMADPSPTATATPQGTGHACPTGEYDANYPGVPTQCVKCAAPGCPSCHNERTKATVAATDAAERNCPPVKPH</sequence>
<dbReference type="Proteomes" id="UP000240010">
    <property type="component" value="Unassembled WGS sequence"/>
</dbReference>
<feature type="signal peptide" evidence="2">
    <location>
        <begin position="1"/>
        <end position="22"/>
    </location>
</feature>
<evidence type="ECO:0000313" key="4">
    <source>
        <dbReference type="Proteomes" id="UP000240010"/>
    </source>
</evidence>
<proteinExistence type="predicted"/>
<evidence type="ECO:0000256" key="1">
    <source>
        <dbReference type="SAM" id="MobiDB-lite"/>
    </source>
</evidence>
<name>A0A2S6HL61_9GAMM</name>
<evidence type="ECO:0000313" key="3">
    <source>
        <dbReference type="EMBL" id="PPK78228.1"/>
    </source>
</evidence>
<gene>
    <name evidence="3" type="ORF">B0F87_101610</name>
</gene>
<feature type="region of interest" description="Disordered" evidence="1">
    <location>
        <begin position="22"/>
        <end position="43"/>
    </location>
</feature>
<keyword evidence="2" id="KW-0732">Signal</keyword>
<dbReference type="EMBL" id="PTIZ01000001">
    <property type="protein sequence ID" value="PPK78228.1"/>
    <property type="molecule type" value="Genomic_DNA"/>
</dbReference>
<feature type="chain" id="PRO_5015670462" evidence="2">
    <location>
        <begin position="23"/>
        <end position="91"/>
    </location>
</feature>
<comment type="caution">
    <text evidence="3">The sequence shown here is derived from an EMBL/GenBank/DDBJ whole genome shotgun (WGS) entry which is preliminary data.</text>
</comment>